<dbReference type="OrthoDB" id="580842at2759"/>
<sequence>MAGAAAPKDWRLVSAHAVHLGAGKFCIARFYDVPARPRVSEENFVVFAGVEVVSSGDGRELRIVKHRSER</sequence>
<proteinExistence type="predicted"/>
<dbReference type="Proteomes" id="UP000095767">
    <property type="component" value="Unassembled WGS sequence"/>
</dbReference>
<comment type="caution">
    <text evidence="1">The sequence shown here is derived from an EMBL/GenBank/DDBJ whole genome shotgun (WGS) entry which is preliminary data.</text>
</comment>
<gene>
    <name evidence="1" type="ORF">BAE44_0002310</name>
</gene>
<dbReference type="InterPro" id="IPR012871">
    <property type="entry name" value="DUF1668_ORYSA"/>
</dbReference>
<reference evidence="1 2" key="1">
    <citation type="submission" date="2016-09" db="EMBL/GenBank/DDBJ databases">
        <title>The draft genome of Dichanthelium oligosanthes: A C3 panicoid grass species.</title>
        <authorList>
            <person name="Studer A.J."/>
            <person name="Schnable J.C."/>
            <person name="Brutnell T.P."/>
        </authorList>
    </citation>
    <scope>NUCLEOTIDE SEQUENCE [LARGE SCALE GENOMIC DNA]</scope>
    <source>
        <strain evidence="2">cv. Kellogg 1175</strain>
        <tissue evidence="1">Leaf</tissue>
    </source>
</reference>
<dbReference type="Pfam" id="PF07893">
    <property type="entry name" value="DUF1668"/>
    <property type="match status" value="1"/>
</dbReference>
<accession>A0A1E5WH51</accession>
<evidence type="ECO:0000313" key="1">
    <source>
        <dbReference type="EMBL" id="OEL36674.1"/>
    </source>
</evidence>
<keyword evidence="2" id="KW-1185">Reference proteome</keyword>
<name>A0A1E5WH51_9POAL</name>
<dbReference type="AlphaFoldDB" id="A0A1E5WH51"/>
<organism evidence="1 2">
    <name type="scientific">Dichanthelium oligosanthes</name>
    <dbReference type="NCBI Taxonomy" id="888268"/>
    <lineage>
        <taxon>Eukaryota</taxon>
        <taxon>Viridiplantae</taxon>
        <taxon>Streptophyta</taxon>
        <taxon>Embryophyta</taxon>
        <taxon>Tracheophyta</taxon>
        <taxon>Spermatophyta</taxon>
        <taxon>Magnoliopsida</taxon>
        <taxon>Liliopsida</taxon>
        <taxon>Poales</taxon>
        <taxon>Poaceae</taxon>
        <taxon>PACMAD clade</taxon>
        <taxon>Panicoideae</taxon>
        <taxon>Panicodae</taxon>
        <taxon>Paniceae</taxon>
        <taxon>Dichantheliinae</taxon>
        <taxon>Dichanthelium</taxon>
    </lineage>
</organism>
<protein>
    <submittedName>
        <fullName evidence="1">Uncharacterized protein</fullName>
    </submittedName>
</protein>
<evidence type="ECO:0000313" key="2">
    <source>
        <dbReference type="Proteomes" id="UP000095767"/>
    </source>
</evidence>
<dbReference type="EMBL" id="LWDX02008444">
    <property type="protein sequence ID" value="OEL36674.1"/>
    <property type="molecule type" value="Genomic_DNA"/>
</dbReference>